<gene>
    <name evidence="4" type="ORF">DB32_003588</name>
</gene>
<evidence type="ECO:0000256" key="2">
    <source>
        <dbReference type="SAM" id="MobiDB-lite"/>
    </source>
</evidence>
<dbReference type="AlphaFoldDB" id="A0A0F6SF72"/>
<dbReference type="Proteomes" id="UP000034883">
    <property type="component" value="Chromosome"/>
</dbReference>
<protein>
    <submittedName>
        <fullName evidence="4">Dihydrolipoamide acetyltransferase</fullName>
    </submittedName>
</protein>
<name>A0A0F6SF72_9BACT</name>
<dbReference type="EMBL" id="CP011125">
    <property type="protein sequence ID" value="AKF06439.1"/>
    <property type="molecule type" value="Genomic_DNA"/>
</dbReference>
<evidence type="ECO:0000256" key="1">
    <source>
        <dbReference type="SAM" id="Coils"/>
    </source>
</evidence>
<evidence type="ECO:0000313" key="4">
    <source>
        <dbReference type="EMBL" id="AKF06439.1"/>
    </source>
</evidence>
<feature type="coiled-coil region" evidence="1">
    <location>
        <begin position="71"/>
        <end position="98"/>
    </location>
</feature>
<evidence type="ECO:0000313" key="5">
    <source>
        <dbReference type="Proteomes" id="UP000034883"/>
    </source>
</evidence>
<feature type="compositionally biased region" description="Low complexity" evidence="2">
    <location>
        <begin position="24"/>
        <end position="66"/>
    </location>
</feature>
<dbReference type="STRING" id="927083.DB32_003588"/>
<dbReference type="RefSeq" id="WP_157069124.1">
    <property type="nucleotide sequence ID" value="NZ_CP011125.1"/>
</dbReference>
<dbReference type="KEGG" id="samy:DB32_003588"/>
<organism evidence="4 5">
    <name type="scientific">Sandaracinus amylolyticus</name>
    <dbReference type="NCBI Taxonomy" id="927083"/>
    <lineage>
        <taxon>Bacteria</taxon>
        <taxon>Pseudomonadati</taxon>
        <taxon>Myxococcota</taxon>
        <taxon>Polyangia</taxon>
        <taxon>Polyangiales</taxon>
        <taxon>Sandaracinaceae</taxon>
        <taxon>Sandaracinus</taxon>
    </lineage>
</organism>
<dbReference type="OrthoDB" id="5514152at2"/>
<keyword evidence="4" id="KW-0808">Transferase</keyword>
<keyword evidence="1" id="KW-0175">Coiled coil</keyword>
<keyword evidence="5" id="KW-1185">Reference proteome</keyword>
<feature type="chain" id="PRO_5002509802" evidence="3">
    <location>
        <begin position="24"/>
        <end position="258"/>
    </location>
</feature>
<accession>A0A0F6SF72</accession>
<proteinExistence type="predicted"/>
<feature type="region of interest" description="Disordered" evidence="2">
    <location>
        <begin position="24"/>
        <end position="68"/>
    </location>
</feature>
<feature type="region of interest" description="Disordered" evidence="2">
    <location>
        <begin position="238"/>
        <end position="258"/>
    </location>
</feature>
<feature type="signal peptide" evidence="3">
    <location>
        <begin position="1"/>
        <end position="23"/>
    </location>
</feature>
<keyword evidence="3" id="KW-0732">Signal</keyword>
<reference evidence="4 5" key="1">
    <citation type="submission" date="2015-03" db="EMBL/GenBank/DDBJ databases">
        <title>Genome assembly of Sandaracinus amylolyticus DSM 53668.</title>
        <authorList>
            <person name="Sharma G."/>
            <person name="Subramanian S."/>
        </authorList>
    </citation>
    <scope>NUCLEOTIDE SEQUENCE [LARGE SCALE GENOMIC DNA]</scope>
    <source>
        <strain evidence="4 5">DSM 53668</strain>
    </source>
</reference>
<sequence>MRRVMALWTSVALATLVAGLAVAQDGSPTTGETSPTTGTATTTAAPDASGEPAATGTDAAATTTGTEEMDAGTYAVRLRDLEQRIDALKEQIFRSKARLSLLAETVLGGVVAGAQAVIIHENRMSSSYRLVKAVYALDGARLFSKADEEGTLGDQQEFEIYNGSIVPGEHNITVNLEYRGHGYGIFSYLKGYRFRVRSSYTFSAPEGKRMTIRVVGYEKGGPTAPLEERPAVRYVEHVEGTGRGEEAAPAGAEGEGGE</sequence>
<evidence type="ECO:0000256" key="3">
    <source>
        <dbReference type="SAM" id="SignalP"/>
    </source>
</evidence>
<dbReference type="GO" id="GO:0016740">
    <property type="term" value="F:transferase activity"/>
    <property type="evidence" value="ECO:0007669"/>
    <property type="project" value="UniProtKB-KW"/>
</dbReference>